<proteinExistence type="predicted"/>
<sequence>MSIKKKSILDDVPVVTQRNALEIHTRGNPPVDDLQQIRCKFAAGKFKWVNINVAK</sequence>
<evidence type="ECO:0000313" key="1">
    <source>
        <dbReference type="EMBL" id="ONH76916.1"/>
    </source>
</evidence>
<accession>A0A1V2LSL3</accession>
<name>A0A1V2LSL3_PICKU</name>
<dbReference type="Proteomes" id="UP000189274">
    <property type="component" value="Unassembled WGS sequence"/>
</dbReference>
<comment type="caution">
    <text evidence="1">The sequence shown here is derived from an EMBL/GenBank/DDBJ whole genome shotgun (WGS) entry which is preliminary data.</text>
</comment>
<evidence type="ECO:0000313" key="2">
    <source>
        <dbReference type="Proteomes" id="UP000189274"/>
    </source>
</evidence>
<protein>
    <submittedName>
        <fullName evidence="1">Uncharacterized protein</fullName>
    </submittedName>
</protein>
<dbReference type="EMBL" id="MQVM01000003">
    <property type="protein sequence ID" value="ONH76916.1"/>
    <property type="molecule type" value="Genomic_DNA"/>
</dbReference>
<dbReference type="AlphaFoldDB" id="A0A1V2LSL3"/>
<reference evidence="2" key="1">
    <citation type="journal article" date="2017" name="Genome Announc.">
        <title>Genome sequences of Cyberlindnera fabianii 65, Pichia kudriavzevii 129, and Saccharomyces cerevisiae 131 isolated from fermented masau fruits in Zimbabwe.</title>
        <authorList>
            <person name="van Rijswijck I.M.H."/>
            <person name="Derks M.F.L."/>
            <person name="Abee T."/>
            <person name="de Ridder D."/>
            <person name="Smid E.J."/>
        </authorList>
    </citation>
    <scope>NUCLEOTIDE SEQUENCE [LARGE SCALE GENOMIC DNA]</scope>
    <source>
        <strain evidence="2">129</strain>
    </source>
</reference>
<organism evidence="1 2">
    <name type="scientific">Pichia kudriavzevii</name>
    <name type="common">Yeast</name>
    <name type="synonym">Issatchenkia orientalis</name>
    <dbReference type="NCBI Taxonomy" id="4909"/>
    <lineage>
        <taxon>Eukaryota</taxon>
        <taxon>Fungi</taxon>
        <taxon>Dikarya</taxon>
        <taxon>Ascomycota</taxon>
        <taxon>Saccharomycotina</taxon>
        <taxon>Pichiomycetes</taxon>
        <taxon>Pichiales</taxon>
        <taxon>Pichiaceae</taxon>
        <taxon>Pichia</taxon>
    </lineage>
</organism>
<gene>
    <name evidence="1" type="ORF">BOH78_0795</name>
</gene>